<proteinExistence type="predicted"/>
<dbReference type="KEGG" id="bpz:BP1026B_II2228"/>
<dbReference type="Proteomes" id="UP000010087">
    <property type="component" value="Chromosome 2"/>
</dbReference>
<name>A0A0H3HZU8_BURP2</name>
<reference evidence="2 3" key="1">
    <citation type="journal article" date="2012" name="PLoS ONE">
        <title>Evolution of Burkholderia pseudomallei in recurrent melioidosis.</title>
        <authorList>
            <person name="Hayden H.S."/>
            <person name="Lim R."/>
            <person name="Brittnacher M.J."/>
            <person name="Sims E.H."/>
            <person name="Ramage E.R."/>
            <person name="Fong C."/>
            <person name="Wu Z."/>
            <person name="Crist E."/>
            <person name="Chang J."/>
            <person name="Zhou Y."/>
            <person name="Radey M."/>
            <person name="Rohmer L."/>
            <person name="Haugen E."/>
            <person name="Gillett W."/>
            <person name="Wuthiekanun V."/>
            <person name="Peacock S.J."/>
            <person name="Kaul R."/>
            <person name="Miller S.I."/>
            <person name="Manoil C."/>
            <person name="Jacobs M.A."/>
        </authorList>
    </citation>
    <scope>NUCLEOTIDE SEQUENCE [LARGE SCALE GENOMIC DNA]</scope>
    <source>
        <strain evidence="2 3">1026b</strain>
    </source>
</reference>
<gene>
    <name evidence="2" type="ordered locus">BP1026B_II2228</name>
</gene>
<dbReference type="EMBL" id="CP002834">
    <property type="protein sequence ID" value="AFI70444.1"/>
    <property type="molecule type" value="Genomic_DNA"/>
</dbReference>
<evidence type="ECO:0000256" key="1">
    <source>
        <dbReference type="SAM" id="MobiDB-lite"/>
    </source>
</evidence>
<evidence type="ECO:0000313" key="3">
    <source>
        <dbReference type="Proteomes" id="UP000010087"/>
    </source>
</evidence>
<feature type="region of interest" description="Disordered" evidence="1">
    <location>
        <begin position="17"/>
        <end position="65"/>
    </location>
</feature>
<dbReference type="AlphaFoldDB" id="A0A0H3HZU8"/>
<organism evidence="2 3">
    <name type="scientific">Burkholderia pseudomallei (strain 1026b)</name>
    <dbReference type="NCBI Taxonomy" id="884204"/>
    <lineage>
        <taxon>Bacteria</taxon>
        <taxon>Pseudomonadati</taxon>
        <taxon>Pseudomonadota</taxon>
        <taxon>Betaproteobacteria</taxon>
        <taxon>Burkholderiales</taxon>
        <taxon>Burkholderiaceae</taxon>
        <taxon>Burkholderia</taxon>
        <taxon>pseudomallei group</taxon>
    </lineage>
</organism>
<protein>
    <submittedName>
        <fullName evidence="2">Uncharacterized protein</fullName>
    </submittedName>
</protein>
<feature type="compositionally biased region" description="Basic and acidic residues" evidence="1">
    <location>
        <begin position="28"/>
        <end position="52"/>
    </location>
</feature>
<accession>A0A0H3HZU8</accession>
<evidence type="ECO:0000313" key="2">
    <source>
        <dbReference type="EMBL" id="AFI70444.1"/>
    </source>
</evidence>
<sequence length="65" mass="7611">MEQHKAWYGVIEPEPKAHETYGNHQNLKRHEVARQKKEEDRQVQSETVDAKRKASHATQCHGADY</sequence>